<dbReference type="InterPro" id="IPR002048">
    <property type="entry name" value="EF_hand_dom"/>
</dbReference>
<dbReference type="Proteomes" id="UP000037460">
    <property type="component" value="Unassembled WGS sequence"/>
</dbReference>
<name>A0A0M0J633_9EUKA</name>
<feature type="domain" description="EF-hand" evidence="2">
    <location>
        <begin position="77"/>
        <end position="112"/>
    </location>
</feature>
<evidence type="ECO:0000256" key="1">
    <source>
        <dbReference type="ARBA" id="ARBA00022837"/>
    </source>
</evidence>
<gene>
    <name evidence="3" type="ORF">Ctob_001113</name>
</gene>
<dbReference type="PROSITE" id="PS00018">
    <property type="entry name" value="EF_HAND_1"/>
    <property type="match status" value="2"/>
</dbReference>
<proteinExistence type="predicted"/>
<reference evidence="4" key="1">
    <citation type="journal article" date="2015" name="PLoS Genet.">
        <title>Genome Sequence and Transcriptome Analyses of Chrysochromulina tobin: Metabolic Tools for Enhanced Algal Fitness in the Prominent Order Prymnesiales (Haptophyceae).</title>
        <authorList>
            <person name="Hovde B.T."/>
            <person name="Deodato C.R."/>
            <person name="Hunsperger H.M."/>
            <person name="Ryken S.A."/>
            <person name="Yost W."/>
            <person name="Jha R.K."/>
            <person name="Patterson J."/>
            <person name="Monnat R.J. Jr."/>
            <person name="Barlow S.B."/>
            <person name="Starkenburg S.R."/>
            <person name="Cattolico R.A."/>
        </authorList>
    </citation>
    <scope>NUCLEOTIDE SEQUENCE</scope>
    <source>
        <strain evidence="4">CCMP291</strain>
    </source>
</reference>
<comment type="caution">
    <text evidence="3">The sequence shown here is derived from an EMBL/GenBank/DDBJ whole genome shotgun (WGS) entry which is preliminary data.</text>
</comment>
<evidence type="ECO:0000313" key="3">
    <source>
        <dbReference type="EMBL" id="KOO21792.1"/>
    </source>
</evidence>
<dbReference type="GO" id="GO:0005509">
    <property type="term" value="F:calcium ion binding"/>
    <property type="evidence" value="ECO:0007669"/>
    <property type="project" value="InterPro"/>
</dbReference>
<keyword evidence="4" id="KW-1185">Reference proteome</keyword>
<feature type="domain" description="EF-hand" evidence="2">
    <location>
        <begin position="47"/>
        <end position="75"/>
    </location>
</feature>
<dbReference type="InterPro" id="IPR018247">
    <property type="entry name" value="EF_Hand_1_Ca_BS"/>
</dbReference>
<organism evidence="3 4">
    <name type="scientific">Chrysochromulina tobinii</name>
    <dbReference type="NCBI Taxonomy" id="1460289"/>
    <lineage>
        <taxon>Eukaryota</taxon>
        <taxon>Haptista</taxon>
        <taxon>Haptophyta</taxon>
        <taxon>Prymnesiophyceae</taxon>
        <taxon>Prymnesiales</taxon>
        <taxon>Chrysochromulinaceae</taxon>
        <taxon>Chrysochromulina</taxon>
    </lineage>
</organism>
<evidence type="ECO:0000313" key="4">
    <source>
        <dbReference type="Proteomes" id="UP000037460"/>
    </source>
</evidence>
<sequence length="123" mass="12897">MLRRATHLVQRRAAPLVMRHGPERPLCSAVSAAKASLIRDLLVNKSALFKKLDKDGSGSVDAKELAEALKAAGATKVTVEQAAAIIKEADKDGNGSIEINELAGVLTKGTLFAGVIRGTGSRH</sequence>
<dbReference type="Gene3D" id="1.10.238.10">
    <property type="entry name" value="EF-hand"/>
    <property type="match status" value="1"/>
</dbReference>
<dbReference type="AlphaFoldDB" id="A0A0M0J633"/>
<dbReference type="PROSITE" id="PS50222">
    <property type="entry name" value="EF_HAND_2"/>
    <property type="match status" value="2"/>
</dbReference>
<keyword evidence="1" id="KW-0106">Calcium</keyword>
<dbReference type="CDD" id="cd00051">
    <property type="entry name" value="EFh"/>
    <property type="match status" value="1"/>
</dbReference>
<accession>A0A0M0J633</accession>
<dbReference type="SUPFAM" id="SSF47473">
    <property type="entry name" value="EF-hand"/>
    <property type="match status" value="1"/>
</dbReference>
<evidence type="ECO:0000259" key="2">
    <source>
        <dbReference type="PROSITE" id="PS50222"/>
    </source>
</evidence>
<dbReference type="EMBL" id="JWZX01003334">
    <property type="protein sequence ID" value="KOO21792.1"/>
    <property type="molecule type" value="Genomic_DNA"/>
</dbReference>
<dbReference type="SMART" id="SM00054">
    <property type="entry name" value="EFh"/>
    <property type="match status" value="2"/>
</dbReference>
<dbReference type="OrthoDB" id="293868at2759"/>
<dbReference type="Pfam" id="PF13499">
    <property type="entry name" value="EF-hand_7"/>
    <property type="match status" value="1"/>
</dbReference>
<protein>
    <recommendedName>
        <fullName evidence="2">EF-hand domain-containing protein</fullName>
    </recommendedName>
</protein>
<dbReference type="InterPro" id="IPR011992">
    <property type="entry name" value="EF-hand-dom_pair"/>
</dbReference>